<dbReference type="Proteomes" id="UP000639396">
    <property type="component" value="Unassembled WGS sequence"/>
</dbReference>
<gene>
    <name evidence="2" type="ORF">IDH45_06620</name>
</gene>
<comment type="caution">
    <text evidence="2">The sequence shown here is derived from an EMBL/GenBank/DDBJ whole genome shotgun (WGS) entry which is preliminary data.</text>
</comment>
<dbReference type="Gene3D" id="3.10.20.300">
    <property type="entry name" value="mk0293 like domain"/>
    <property type="match status" value="1"/>
</dbReference>
<dbReference type="Gene3D" id="3.30.70.1380">
    <property type="entry name" value="Transcriptional regulatory protein pf0864 domain like"/>
    <property type="match status" value="1"/>
</dbReference>
<dbReference type="PANTHER" id="PTHR36566">
    <property type="entry name" value="NICKEL INSERTION PROTEIN-RELATED"/>
    <property type="match status" value="1"/>
</dbReference>
<keyword evidence="1" id="KW-0533">Nickel</keyword>
<accession>A0A927GYJ4</accession>
<dbReference type="EMBL" id="JACXJA010000006">
    <property type="protein sequence ID" value="MBD2861665.1"/>
    <property type="molecule type" value="Genomic_DNA"/>
</dbReference>
<organism evidence="2 3">
    <name type="scientific">Paenibacillus oceani</name>
    <dbReference type="NCBI Taxonomy" id="2772510"/>
    <lineage>
        <taxon>Bacteria</taxon>
        <taxon>Bacillati</taxon>
        <taxon>Bacillota</taxon>
        <taxon>Bacilli</taxon>
        <taxon>Bacillales</taxon>
        <taxon>Paenibacillaceae</taxon>
        <taxon>Paenibacillus</taxon>
    </lineage>
</organism>
<dbReference type="AlphaFoldDB" id="A0A927GYJ4"/>
<proteinExistence type="predicted"/>
<dbReference type="Pfam" id="PF01969">
    <property type="entry name" value="Ni_insertion"/>
    <property type="match status" value="1"/>
</dbReference>
<protein>
    <submittedName>
        <fullName evidence="2">DUF111 family protein</fullName>
    </submittedName>
</protein>
<dbReference type="PANTHER" id="PTHR36566:SF1">
    <property type="entry name" value="PYRIDINIUM-3,5-BISTHIOCARBOXYLIC ACID MONONUCLEOTIDE NICKEL INSERTION PROTEIN"/>
    <property type="match status" value="1"/>
</dbReference>
<reference evidence="2" key="1">
    <citation type="submission" date="2020-09" db="EMBL/GenBank/DDBJ databases">
        <title>A novel bacterium of genus Paenibacillus, isolated from South China Sea.</title>
        <authorList>
            <person name="Huang H."/>
            <person name="Mo K."/>
            <person name="Hu Y."/>
        </authorList>
    </citation>
    <scope>NUCLEOTIDE SEQUENCE</scope>
    <source>
        <strain evidence="2">IB182363</strain>
    </source>
</reference>
<dbReference type="InterPro" id="IPR002822">
    <property type="entry name" value="Ni_insertion"/>
</dbReference>
<evidence type="ECO:0000313" key="3">
    <source>
        <dbReference type="Proteomes" id="UP000639396"/>
    </source>
</evidence>
<keyword evidence="3" id="KW-1185">Reference proteome</keyword>
<evidence type="ECO:0000313" key="2">
    <source>
        <dbReference type="EMBL" id="MBD2861665.1"/>
    </source>
</evidence>
<evidence type="ECO:0000256" key="1">
    <source>
        <dbReference type="ARBA" id="ARBA00022596"/>
    </source>
</evidence>
<sequence>MVLVQANIDDMNPEYSSYVTERLFEAGANDVYWVPIIMKKGRPGLMLNVLAAAERLEQMEDVIFTETTTLGLRYLQANVHRLGREFVQADTQWGTVSVKLGYYKGKLVQAAPEFKECEAIAKRHGVPLKLVYEEVRRTCAGLKPPAADT</sequence>
<name>A0A927GYJ4_9BACL</name>